<dbReference type="InterPro" id="IPR002156">
    <property type="entry name" value="RNaseH_domain"/>
</dbReference>
<proteinExistence type="predicted"/>
<keyword evidence="5" id="KW-1185">Reference proteome</keyword>
<dbReference type="InterPro" id="IPR052929">
    <property type="entry name" value="RNase_H-like_EbsB-rel"/>
</dbReference>
<evidence type="ECO:0000259" key="2">
    <source>
        <dbReference type="Pfam" id="PF13456"/>
    </source>
</evidence>
<dbReference type="InterPro" id="IPR026960">
    <property type="entry name" value="RVT-Znf"/>
</dbReference>
<gene>
    <name evidence="4" type="ORF">PIB30_037553</name>
</gene>
<dbReference type="PANTHER" id="PTHR47074">
    <property type="entry name" value="BNAC02G40300D PROTEIN"/>
    <property type="match status" value="1"/>
</dbReference>
<feature type="domain" description="Reverse transcriptase zinc-binding" evidence="3">
    <location>
        <begin position="6"/>
        <end position="51"/>
    </location>
</feature>
<dbReference type="PANTHER" id="PTHR47074:SF11">
    <property type="entry name" value="REVERSE TRANSCRIPTASE-LIKE PROTEIN"/>
    <property type="match status" value="1"/>
</dbReference>
<evidence type="ECO:0000259" key="3">
    <source>
        <dbReference type="Pfam" id="PF13966"/>
    </source>
</evidence>
<accession>A0ABU6SF11</accession>
<dbReference type="Pfam" id="PF13966">
    <property type="entry name" value="zf-RVT"/>
    <property type="match status" value="1"/>
</dbReference>
<evidence type="ECO:0000256" key="1">
    <source>
        <dbReference type="SAM" id="MobiDB-lite"/>
    </source>
</evidence>
<sequence length="232" mass="25965">MAIEFPWKLLWKSNAHPRTSNFVWRLISLSLPTRKNLQRRGLIAQLYTHCVGKEKRQSFTSSGTAHGLNSSGSHQRSILELRNKILFEDRLLNPEVAAEMASARSLEYSDAKSTPPRLPSSNPPGSNSRSRWDALPPPFYKLNFDAGCMNSGSRGAGAVIRNEEGIIMMAALWRIPSNLPIPDTEATTCLLGLKMAQEGCFLDFIVEGDNIQVISGLKGMKYSQKFFWSHLR</sequence>
<dbReference type="SUPFAM" id="SSF53098">
    <property type="entry name" value="Ribonuclease H-like"/>
    <property type="match status" value="1"/>
</dbReference>
<comment type="caution">
    <text evidence="4">The sequence shown here is derived from an EMBL/GenBank/DDBJ whole genome shotgun (WGS) entry which is preliminary data.</text>
</comment>
<evidence type="ECO:0000313" key="4">
    <source>
        <dbReference type="EMBL" id="MED6134503.1"/>
    </source>
</evidence>
<name>A0ABU6SF11_9FABA</name>
<protein>
    <recommendedName>
        <fullName evidence="6">RNase H type-1 domain-containing protein</fullName>
    </recommendedName>
</protein>
<evidence type="ECO:0000313" key="5">
    <source>
        <dbReference type="Proteomes" id="UP001341840"/>
    </source>
</evidence>
<feature type="region of interest" description="Disordered" evidence="1">
    <location>
        <begin position="107"/>
        <end position="131"/>
    </location>
</feature>
<dbReference type="Pfam" id="PF13456">
    <property type="entry name" value="RVT_3"/>
    <property type="match status" value="1"/>
</dbReference>
<dbReference type="InterPro" id="IPR044730">
    <property type="entry name" value="RNase_H-like_dom_plant"/>
</dbReference>
<evidence type="ECO:0008006" key="6">
    <source>
        <dbReference type="Google" id="ProtNLM"/>
    </source>
</evidence>
<dbReference type="InterPro" id="IPR012337">
    <property type="entry name" value="RNaseH-like_sf"/>
</dbReference>
<feature type="domain" description="RNase H type-1" evidence="2">
    <location>
        <begin position="143"/>
        <end position="222"/>
    </location>
</feature>
<dbReference type="Proteomes" id="UP001341840">
    <property type="component" value="Unassembled WGS sequence"/>
</dbReference>
<reference evidence="4 5" key="1">
    <citation type="journal article" date="2023" name="Plants (Basel)">
        <title>Bridging the Gap: Combining Genomics and Transcriptomics Approaches to Understand Stylosanthes scabra, an Orphan Legume from the Brazilian Caatinga.</title>
        <authorList>
            <person name="Ferreira-Neto J.R.C."/>
            <person name="da Silva M.D."/>
            <person name="Binneck E."/>
            <person name="de Melo N.F."/>
            <person name="da Silva R.H."/>
            <person name="de Melo A.L.T.M."/>
            <person name="Pandolfi V."/>
            <person name="Bustamante F.O."/>
            <person name="Brasileiro-Vidal A.C."/>
            <person name="Benko-Iseppon A.M."/>
        </authorList>
    </citation>
    <scope>NUCLEOTIDE SEQUENCE [LARGE SCALE GENOMIC DNA]</scope>
    <source>
        <tissue evidence="4">Leaves</tissue>
    </source>
</reference>
<dbReference type="CDD" id="cd06222">
    <property type="entry name" value="RNase_H_like"/>
    <property type="match status" value="1"/>
</dbReference>
<organism evidence="4 5">
    <name type="scientific">Stylosanthes scabra</name>
    <dbReference type="NCBI Taxonomy" id="79078"/>
    <lineage>
        <taxon>Eukaryota</taxon>
        <taxon>Viridiplantae</taxon>
        <taxon>Streptophyta</taxon>
        <taxon>Embryophyta</taxon>
        <taxon>Tracheophyta</taxon>
        <taxon>Spermatophyta</taxon>
        <taxon>Magnoliopsida</taxon>
        <taxon>eudicotyledons</taxon>
        <taxon>Gunneridae</taxon>
        <taxon>Pentapetalae</taxon>
        <taxon>rosids</taxon>
        <taxon>fabids</taxon>
        <taxon>Fabales</taxon>
        <taxon>Fabaceae</taxon>
        <taxon>Papilionoideae</taxon>
        <taxon>50 kb inversion clade</taxon>
        <taxon>dalbergioids sensu lato</taxon>
        <taxon>Dalbergieae</taxon>
        <taxon>Pterocarpus clade</taxon>
        <taxon>Stylosanthes</taxon>
    </lineage>
</organism>
<dbReference type="EMBL" id="JASCZI010060604">
    <property type="protein sequence ID" value="MED6134503.1"/>
    <property type="molecule type" value="Genomic_DNA"/>
</dbReference>